<evidence type="ECO:0000313" key="2">
    <source>
        <dbReference type="EMBL" id="EXI78658.1"/>
    </source>
</evidence>
<gene>
    <name evidence="2" type="ORF">AW10_02812</name>
</gene>
<organism evidence="2 3">
    <name type="scientific">Candidatus Accumulibacter appositus</name>
    <dbReference type="NCBI Taxonomy" id="1454003"/>
    <lineage>
        <taxon>Bacteria</taxon>
        <taxon>Pseudomonadati</taxon>
        <taxon>Pseudomonadota</taxon>
        <taxon>Betaproteobacteria</taxon>
        <taxon>Candidatus Accumulibacter</taxon>
    </lineage>
</organism>
<feature type="region of interest" description="Disordered" evidence="1">
    <location>
        <begin position="55"/>
        <end position="103"/>
    </location>
</feature>
<comment type="caution">
    <text evidence="2">The sequence shown here is derived from an EMBL/GenBank/DDBJ whole genome shotgun (WGS) entry which is preliminary data.</text>
</comment>
<feature type="region of interest" description="Disordered" evidence="1">
    <location>
        <begin position="1"/>
        <end position="30"/>
    </location>
</feature>
<reference evidence="2 3" key="1">
    <citation type="submission" date="2014-02" db="EMBL/GenBank/DDBJ databases">
        <title>Expanding our view of genomic diversity in Candidatus Accumulibacter clades.</title>
        <authorList>
            <person name="Skennerton C.T."/>
            <person name="Barr J.J."/>
            <person name="Slater F.R."/>
            <person name="Bond P.L."/>
            <person name="Tyson G.W."/>
        </authorList>
    </citation>
    <scope>NUCLEOTIDE SEQUENCE [LARGE SCALE GENOMIC DNA]</scope>
    <source>
        <strain evidence="3">BA-92</strain>
    </source>
</reference>
<accession>A0A011N7S1</accession>
<evidence type="ECO:0000256" key="1">
    <source>
        <dbReference type="SAM" id="MobiDB-lite"/>
    </source>
</evidence>
<name>A0A011N7S1_9PROT</name>
<dbReference type="AlphaFoldDB" id="A0A011N7S1"/>
<dbReference type="EMBL" id="JEMX01000066">
    <property type="protein sequence ID" value="EXI78658.1"/>
    <property type="molecule type" value="Genomic_DNA"/>
</dbReference>
<sequence>MRLNARVGLAQRRDALVKQPRRGRPEQDDTATQALIGQTSGQHIGGGIVGKTSLAAPKRQQNPSVAIAGDAQRATRTEQLQGLDRRPLAAACQPRRRRGKLQL</sequence>
<protein>
    <submittedName>
        <fullName evidence="2">Uncharacterized protein</fullName>
    </submittedName>
</protein>
<dbReference type="Proteomes" id="UP000021816">
    <property type="component" value="Unassembled WGS sequence"/>
</dbReference>
<evidence type="ECO:0000313" key="3">
    <source>
        <dbReference type="Proteomes" id="UP000021816"/>
    </source>
</evidence>
<feature type="compositionally biased region" description="Basic residues" evidence="1">
    <location>
        <begin position="94"/>
        <end position="103"/>
    </location>
</feature>
<proteinExistence type="predicted"/>